<feature type="signal peptide" evidence="1">
    <location>
        <begin position="1"/>
        <end position="28"/>
    </location>
</feature>
<protein>
    <recommendedName>
        <fullName evidence="4">Hemophore-related protein</fullName>
    </recommendedName>
</protein>
<comment type="caution">
    <text evidence="2">The sequence shown here is derived from an EMBL/GenBank/DDBJ whole genome shotgun (WGS) entry which is preliminary data.</text>
</comment>
<organism evidence="2 3">
    <name type="scientific">Nocardia aurea</name>
    <dbReference type="NCBI Taxonomy" id="2144174"/>
    <lineage>
        <taxon>Bacteria</taxon>
        <taxon>Bacillati</taxon>
        <taxon>Actinomycetota</taxon>
        <taxon>Actinomycetes</taxon>
        <taxon>Mycobacteriales</taxon>
        <taxon>Nocardiaceae</taxon>
        <taxon>Nocardia</taxon>
    </lineage>
</organism>
<name>A0ABV3G425_9NOCA</name>
<feature type="chain" id="PRO_5046161300" description="Hemophore-related protein" evidence="1">
    <location>
        <begin position="29"/>
        <end position="121"/>
    </location>
</feature>
<keyword evidence="1" id="KW-0732">Signal</keyword>
<accession>A0ABV3G425</accession>
<gene>
    <name evidence="2" type="ORF">AB0I48_33045</name>
</gene>
<keyword evidence="3" id="KW-1185">Reference proteome</keyword>
<evidence type="ECO:0000313" key="3">
    <source>
        <dbReference type="Proteomes" id="UP001551695"/>
    </source>
</evidence>
<dbReference type="Proteomes" id="UP001551695">
    <property type="component" value="Unassembled WGS sequence"/>
</dbReference>
<evidence type="ECO:0008006" key="4">
    <source>
        <dbReference type="Google" id="ProtNLM"/>
    </source>
</evidence>
<reference evidence="2 3" key="1">
    <citation type="submission" date="2024-06" db="EMBL/GenBank/DDBJ databases">
        <title>The Natural Products Discovery Center: Release of the First 8490 Sequenced Strains for Exploring Actinobacteria Biosynthetic Diversity.</title>
        <authorList>
            <person name="Kalkreuter E."/>
            <person name="Kautsar S.A."/>
            <person name="Yang D."/>
            <person name="Bader C.D."/>
            <person name="Teijaro C.N."/>
            <person name="Fluegel L."/>
            <person name="Davis C.M."/>
            <person name="Simpson J.R."/>
            <person name="Lauterbach L."/>
            <person name="Steele A.D."/>
            <person name="Gui C."/>
            <person name="Meng S."/>
            <person name="Li G."/>
            <person name="Viehrig K."/>
            <person name="Ye F."/>
            <person name="Su P."/>
            <person name="Kiefer A.F."/>
            <person name="Nichols A."/>
            <person name="Cepeda A.J."/>
            <person name="Yan W."/>
            <person name="Fan B."/>
            <person name="Jiang Y."/>
            <person name="Adhikari A."/>
            <person name="Zheng C.-J."/>
            <person name="Schuster L."/>
            <person name="Cowan T.M."/>
            <person name="Smanski M.J."/>
            <person name="Chevrette M.G."/>
            <person name="De Carvalho L.P.S."/>
            <person name="Shen B."/>
        </authorList>
    </citation>
    <scope>NUCLEOTIDE SEQUENCE [LARGE SCALE GENOMIC DNA]</scope>
    <source>
        <strain evidence="2 3">NPDC050403</strain>
    </source>
</reference>
<evidence type="ECO:0000313" key="2">
    <source>
        <dbReference type="EMBL" id="MEV0712393.1"/>
    </source>
</evidence>
<sequence>MRKRSAMALAVLATATAMTGIISPIATAEPSPDIAADCGTITSIADGAISALTPLRSLSPEDQRAAKQVYIGQLQGQMGSLSTERGRADVQNFINALQAAETPADASLIVNALGKLRSDCA</sequence>
<proteinExistence type="predicted"/>
<evidence type="ECO:0000256" key="1">
    <source>
        <dbReference type="SAM" id="SignalP"/>
    </source>
</evidence>
<dbReference type="RefSeq" id="WP_355086785.1">
    <property type="nucleotide sequence ID" value="NZ_JBEXKW010000026.1"/>
</dbReference>
<dbReference type="EMBL" id="JBFAKC010000021">
    <property type="protein sequence ID" value="MEV0712393.1"/>
    <property type="molecule type" value="Genomic_DNA"/>
</dbReference>